<organism evidence="1 2">
    <name type="scientific">Vaccinium darrowii</name>
    <dbReference type="NCBI Taxonomy" id="229202"/>
    <lineage>
        <taxon>Eukaryota</taxon>
        <taxon>Viridiplantae</taxon>
        <taxon>Streptophyta</taxon>
        <taxon>Embryophyta</taxon>
        <taxon>Tracheophyta</taxon>
        <taxon>Spermatophyta</taxon>
        <taxon>Magnoliopsida</taxon>
        <taxon>eudicotyledons</taxon>
        <taxon>Gunneridae</taxon>
        <taxon>Pentapetalae</taxon>
        <taxon>asterids</taxon>
        <taxon>Ericales</taxon>
        <taxon>Ericaceae</taxon>
        <taxon>Vaccinioideae</taxon>
        <taxon>Vaccinieae</taxon>
        <taxon>Vaccinium</taxon>
    </lineage>
</organism>
<proteinExistence type="predicted"/>
<protein>
    <submittedName>
        <fullName evidence="1">Uncharacterized protein</fullName>
    </submittedName>
</protein>
<dbReference type="Proteomes" id="UP000828048">
    <property type="component" value="Chromosome 5"/>
</dbReference>
<accession>A0ACB7Y251</accession>
<gene>
    <name evidence="1" type="ORF">Vadar_027556</name>
</gene>
<reference evidence="1 2" key="1">
    <citation type="journal article" date="2021" name="Hortic Res">
        <title>High-quality reference genome and annotation aids understanding of berry development for evergreen blueberry (Vaccinium darrowii).</title>
        <authorList>
            <person name="Yu J."/>
            <person name="Hulse-Kemp A.M."/>
            <person name="Babiker E."/>
            <person name="Staton M."/>
        </authorList>
    </citation>
    <scope>NUCLEOTIDE SEQUENCE [LARGE SCALE GENOMIC DNA]</scope>
    <source>
        <strain evidence="2">cv. NJ 8807/NJ 8810</strain>
        <tissue evidence="1">Young leaf</tissue>
    </source>
</reference>
<keyword evidence="2" id="KW-1185">Reference proteome</keyword>
<comment type="caution">
    <text evidence="1">The sequence shown here is derived from an EMBL/GenBank/DDBJ whole genome shotgun (WGS) entry which is preliminary data.</text>
</comment>
<dbReference type="EMBL" id="CM037155">
    <property type="protein sequence ID" value="KAH7847557.1"/>
    <property type="molecule type" value="Genomic_DNA"/>
</dbReference>
<name>A0ACB7Y251_9ERIC</name>
<sequence>MASLGSLGTPSRSSPRRKSKDKNAVQPRVRQRLQLEERACWTPALTETFLQCCVDDIDNFGRISSSLDHHAWVRVVDDFNKRTNSNLQKTQLKNRWDQLKREWAAWRMLTEDRSVTGLGWDSKKKTVTGPDHWWATMILRNKNVAKFKEAGLEHADLMERVFRDVTATGDGAYVPRSRQEHMAEVESDSSHELQSDSQDPFSPASAKRLKSGGDVGGSGSQSYKSRVAATTAALSESINELIQTVKSSEHRVMTLVGTCILKQLKCCRPSPFSKMRPTTKFRNFIGGQSGCLISPARGKAKQTEDSCYDDEVSSQPYAHSHNQQAYMDPMSGRSSFHSGGPSHNQTAYMNEPRSSFHFGDPSDQYGTQYNDPEYLEPTRSSFHFGMKNEDVGFNLGAAFQPEQSRSSFHFGTRGESGHTLDEGGSSDVGFNFEAAFQPEQSRSSFHFGTRGESGHTLDEGGSSDVGFNFGAAFQPEQSRSSFHLGTRGESCDTSVNVGGSSDVYIPAPYNEQYGATYTSSYPSAPMQFTDHEMADVFNYPGYLGPGMEMIEEEDAGRDANDYSTDPTVGLSDRHMSDHQSAASINFSDLISPATAQAIIRKDNIVKACVAQIANQWTSLMKPERIPYHTDKMSGKDWVAEVLNSKNPKRSQDVFGMSADLFKQLCDDLVNLHGFKQPEKSFGVGVRECLGFFLKMLRGSTSEEMDDRFQRSGGTISKQIKKITPCLEDFAYHWIRSMQSPGYWRECLERNKRYRCFKDCIGAIDGTHVPCSPPSHQIARYWSRKGGPTFNVIAVCDFNLCFTFAASGYEGNMHDYNIFKHETTKTGNRFPHPPEGKYYLVDAGYPNAKGYMAPYKGYMYHQDDFRRRRRPVRDSNERFNRVHYSLRSCVERTFGVWKARWRMMKMAPGYKLDDHKKFILISMAIHNYIRIHCPSDKLFKNADMENEDYVFDDTNSRDLHVEANEAVQSQSDFAVVDEYMDSLRNEIRNQMLLDHKGKKNRQGNVVRSGEED</sequence>
<evidence type="ECO:0000313" key="2">
    <source>
        <dbReference type="Proteomes" id="UP000828048"/>
    </source>
</evidence>
<evidence type="ECO:0000313" key="1">
    <source>
        <dbReference type="EMBL" id="KAH7847557.1"/>
    </source>
</evidence>